<proteinExistence type="predicted"/>
<dbReference type="AlphaFoldDB" id="A0A139GUE0"/>
<gene>
    <name evidence="1" type="ORF">AC578_9468</name>
</gene>
<name>A0A139GUE0_9PEZI</name>
<reference evidence="1 2" key="1">
    <citation type="submission" date="2015-07" db="EMBL/GenBank/DDBJ databases">
        <title>Comparative genomics of the Sigatoka disease complex on banana suggests a link between parallel evolutionary changes in Pseudocercospora fijiensis and Pseudocercospora eumusae and increased virulence on the banana host.</title>
        <authorList>
            <person name="Chang T.-C."/>
            <person name="Salvucci A."/>
            <person name="Crous P.W."/>
            <person name="Stergiopoulos I."/>
        </authorList>
    </citation>
    <scope>NUCLEOTIDE SEQUENCE [LARGE SCALE GENOMIC DNA]</scope>
    <source>
        <strain evidence="1 2">CBS 114824</strain>
    </source>
</reference>
<evidence type="ECO:0000313" key="1">
    <source>
        <dbReference type="EMBL" id="KXS93804.1"/>
    </source>
</evidence>
<evidence type="ECO:0000313" key="2">
    <source>
        <dbReference type="Proteomes" id="UP000070133"/>
    </source>
</evidence>
<organism evidence="1 2">
    <name type="scientific">Pseudocercospora eumusae</name>
    <dbReference type="NCBI Taxonomy" id="321146"/>
    <lineage>
        <taxon>Eukaryota</taxon>
        <taxon>Fungi</taxon>
        <taxon>Dikarya</taxon>
        <taxon>Ascomycota</taxon>
        <taxon>Pezizomycotina</taxon>
        <taxon>Dothideomycetes</taxon>
        <taxon>Dothideomycetidae</taxon>
        <taxon>Mycosphaerellales</taxon>
        <taxon>Mycosphaerellaceae</taxon>
        <taxon>Pseudocercospora</taxon>
    </lineage>
</organism>
<keyword evidence="2" id="KW-1185">Reference proteome</keyword>
<accession>A0A139GUE0</accession>
<sequence length="146" mass="16391">MWWHISYAKAKDAPLFSLDKALKVDFGANVWPEIRDEDYQSDAFFSHVTAIVDDGKVPEGFTLWPQHMGRDVEIENLQCSLRSGAGSAMLSSDECGSFVELSLTQAVVNLLVGRRERSLGRKWRCCFKLCILEGFLSSLNAFISPL</sequence>
<dbReference type="EMBL" id="LFZN01000384">
    <property type="protein sequence ID" value="KXS93804.1"/>
    <property type="molecule type" value="Genomic_DNA"/>
</dbReference>
<dbReference type="Proteomes" id="UP000070133">
    <property type="component" value="Unassembled WGS sequence"/>
</dbReference>
<protein>
    <submittedName>
        <fullName evidence="1">Uncharacterized protein</fullName>
    </submittedName>
</protein>
<comment type="caution">
    <text evidence="1">The sequence shown here is derived from an EMBL/GenBank/DDBJ whole genome shotgun (WGS) entry which is preliminary data.</text>
</comment>